<proteinExistence type="predicted"/>
<keyword evidence="2" id="KW-1185">Reference proteome</keyword>
<evidence type="ECO:0000313" key="2">
    <source>
        <dbReference type="Proteomes" id="UP000607653"/>
    </source>
</evidence>
<gene>
    <name evidence="1" type="ORF">HUJ06_028628</name>
</gene>
<protein>
    <submittedName>
        <fullName evidence="1">Uncharacterized protein</fullName>
    </submittedName>
</protein>
<dbReference type="Proteomes" id="UP000607653">
    <property type="component" value="Unassembled WGS sequence"/>
</dbReference>
<sequence>MENVKSMIKSLHIPIFSWSPDLCLGKPALRSLLISATIGNALLVLKSSGKNYLSLWSCDHSSKSKVNFEDCRCVKKICMVDVIFFLCKEENLACPSFALKSLISVLLPKAVGIVRHVKPHFSKIVKQLFYVSPFFNLLDAIHLILEGAQNLIFYWLTQEDVIQFLLSSIGLFSPIAALSVESLGIISTEVLVV</sequence>
<reference evidence="1 2" key="1">
    <citation type="journal article" date="2020" name="Mol. Biol. Evol.">
        <title>Distinct Expression and Methylation Patterns for Genes with Different Fates following a Single Whole-Genome Duplication in Flowering Plants.</title>
        <authorList>
            <person name="Shi T."/>
            <person name="Rahmani R.S."/>
            <person name="Gugger P.F."/>
            <person name="Wang M."/>
            <person name="Li H."/>
            <person name="Zhang Y."/>
            <person name="Li Z."/>
            <person name="Wang Q."/>
            <person name="Van de Peer Y."/>
            <person name="Marchal K."/>
            <person name="Chen J."/>
        </authorList>
    </citation>
    <scope>NUCLEOTIDE SEQUENCE [LARGE SCALE GENOMIC DNA]</scope>
    <source>
        <tissue evidence="1">Leaf</tissue>
    </source>
</reference>
<organism evidence="1 2">
    <name type="scientific">Nelumbo nucifera</name>
    <name type="common">Sacred lotus</name>
    <dbReference type="NCBI Taxonomy" id="4432"/>
    <lineage>
        <taxon>Eukaryota</taxon>
        <taxon>Viridiplantae</taxon>
        <taxon>Streptophyta</taxon>
        <taxon>Embryophyta</taxon>
        <taxon>Tracheophyta</taxon>
        <taxon>Spermatophyta</taxon>
        <taxon>Magnoliopsida</taxon>
        <taxon>Proteales</taxon>
        <taxon>Nelumbonaceae</taxon>
        <taxon>Nelumbo</taxon>
    </lineage>
</organism>
<dbReference type="AlphaFoldDB" id="A0A822Y3K5"/>
<name>A0A822Y3K5_NELNU</name>
<evidence type="ECO:0000313" key="1">
    <source>
        <dbReference type="EMBL" id="DAD27160.1"/>
    </source>
</evidence>
<dbReference type="EMBL" id="DUZY01000002">
    <property type="protein sequence ID" value="DAD27160.1"/>
    <property type="molecule type" value="Genomic_DNA"/>
</dbReference>
<accession>A0A822Y3K5</accession>
<comment type="caution">
    <text evidence="1">The sequence shown here is derived from an EMBL/GenBank/DDBJ whole genome shotgun (WGS) entry which is preliminary data.</text>
</comment>